<sequence>MRSFIKASLAATLLFGCASTVYAQDNAPRTLAPRTLSPVGQAPTVVPSVTPVPVKTISGGINVQSLDQVNKEALGVLSGSKAFASTMWSGTNRPFVENLLETLPARPSAPYLRILQRRLLLSAAQPPQGVSAQKSLLSIRAAKLAEMGQTNDVISLIKSAPQNERNNDLAILETEALLLNNKISDACSLASSNFSANQDTFWVKTMAFCRMLAKQNDQAMLSLSLLQDSGDNDPVYYDLMNSLNAGERGHVKSLPAAKPLELALISASKAILSKEVRASDDPNMLSLLTKAGDIYAIQKAVEANLASVDFLRETFKRIKFSDKELADALSSAQSLEPLKAQALLYQVSAKPNQLAVIRTETISLALDLAKKNGTFFSIARLYRPMISNLARSIDLLWFAPKAMRALLAAGDWESAKAWFLMLRNAAFTDVQAAKSWTDVRPLAVFAGFDVAPQAVNQALAGWWKAQAETPQSFARANRLFSVADGLGLVVSDQLWLSLMQGPKLAMGQAPKAGIWLKMNKAAMAGRLGETVLLALHGLGHEKTANMDSNYLRDALFALRSVGLERDARAVAVETSLQAGF</sequence>
<organism evidence="2 3">
    <name type="scientific">Candidatus Terasakiella magnetica</name>
    <dbReference type="NCBI Taxonomy" id="1867952"/>
    <lineage>
        <taxon>Bacteria</taxon>
        <taxon>Pseudomonadati</taxon>
        <taxon>Pseudomonadota</taxon>
        <taxon>Alphaproteobacteria</taxon>
        <taxon>Rhodospirillales</taxon>
        <taxon>Terasakiellaceae</taxon>
        <taxon>Terasakiella</taxon>
    </lineage>
</organism>
<dbReference type="AlphaFoldDB" id="A0A1C3RKT0"/>
<protein>
    <recommendedName>
        <fullName evidence="4">Antifreeze glycopeptide polyprotein</fullName>
    </recommendedName>
</protein>
<dbReference type="PROSITE" id="PS51257">
    <property type="entry name" value="PROKAR_LIPOPROTEIN"/>
    <property type="match status" value="1"/>
</dbReference>
<evidence type="ECO:0000313" key="2">
    <source>
        <dbReference type="EMBL" id="SCA57930.1"/>
    </source>
</evidence>
<keyword evidence="1" id="KW-0732">Signal</keyword>
<dbReference type="OrthoDB" id="8477642at2"/>
<dbReference type="Proteomes" id="UP000231658">
    <property type="component" value="Unassembled WGS sequence"/>
</dbReference>
<evidence type="ECO:0008006" key="4">
    <source>
        <dbReference type="Google" id="ProtNLM"/>
    </source>
</evidence>
<dbReference type="STRING" id="1867952.MTBPR1_70202"/>
<dbReference type="EMBL" id="FLYE01000046">
    <property type="protein sequence ID" value="SCA57930.1"/>
    <property type="molecule type" value="Genomic_DNA"/>
</dbReference>
<reference evidence="2 3" key="1">
    <citation type="submission" date="2016-07" db="EMBL/GenBank/DDBJ databases">
        <authorList>
            <person name="Lefevre C.T."/>
        </authorList>
    </citation>
    <scope>NUCLEOTIDE SEQUENCE [LARGE SCALE GENOMIC DNA]</scope>
    <source>
        <strain evidence="2">PR1</strain>
    </source>
</reference>
<feature type="chain" id="PRO_5008680898" description="Antifreeze glycopeptide polyprotein" evidence="1">
    <location>
        <begin position="24"/>
        <end position="580"/>
    </location>
</feature>
<evidence type="ECO:0000313" key="3">
    <source>
        <dbReference type="Proteomes" id="UP000231658"/>
    </source>
</evidence>
<keyword evidence="3" id="KW-1185">Reference proteome</keyword>
<gene>
    <name evidence="2" type="ORF">MTBPR1_70202</name>
</gene>
<feature type="signal peptide" evidence="1">
    <location>
        <begin position="1"/>
        <end position="23"/>
    </location>
</feature>
<accession>A0A1C3RKT0</accession>
<proteinExistence type="predicted"/>
<evidence type="ECO:0000256" key="1">
    <source>
        <dbReference type="SAM" id="SignalP"/>
    </source>
</evidence>
<name>A0A1C3RKT0_9PROT</name>
<dbReference type="RefSeq" id="WP_069189924.1">
    <property type="nucleotide sequence ID" value="NZ_FLYE01000046.1"/>
</dbReference>